<dbReference type="InterPro" id="IPR036291">
    <property type="entry name" value="NAD(P)-bd_dom_sf"/>
</dbReference>
<gene>
    <name evidence="10" type="ORF">SAMN05660649_02512</name>
</gene>
<accession>A0A1I2UCA8</accession>
<reference evidence="11" key="1">
    <citation type="submission" date="2016-10" db="EMBL/GenBank/DDBJ databases">
        <authorList>
            <person name="Varghese N."/>
            <person name="Submissions S."/>
        </authorList>
    </citation>
    <scope>NUCLEOTIDE SEQUENCE [LARGE SCALE GENOMIC DNA]</scope>
    <source>
        <strain evidence="11">DSM 17038</strain>
    </source>
</reference>
<evidence type="ECO:0000256" key="3">
    <source>
        <dbReference type="ARBA" id="ARBA00023002"/>
    </source>
</evidence>
<dbReference type="InterPro" id="IPR006095">
    <property type="entry name" value="Glu/Leu/Phe/Val/Trp_DH"/>
</dbReference>
<dbReference type="RefSeq" id="WP_092471708.1">
    <property type="nucleotide sequence ID" value="NZ_FOOX01000008.1"/>
</dbReference>
<evidence type="ECO:0000256" key="4">
    <source>
        <dbReference type="PIRNR" id="PIRNR000185"/>
    </source>
</evidence>
<comment type="similarity">
    <text evidence="1 4 8">Belongs to the Glu/Leu/Phe/Val dehydrogenases family.</text>
</comment>
<keyword evidence="3 4" id="KW-0560">Oxidoreductase</keyword>
<dbReference type="PANTHER" id="PTHR11606:SF13">
    <property type="entry name" value="GLUTAMATE DEHYDROGENASE 1, MITOCHONDRIAL"/>
    <property type="match status" value="1"/>
</dbReference>
<dbReference type="AlphaFoldDB" id="A0A1I2UCA8"/>
<feature type="domain" description="Glutamate/phenylalanine/leucine/valine/L-tryptophan dehydrogenase C-terminal" evidence="9">
    <location>
        <begin position="194"/>
        <end position="428"/>
    </location>
</feature>
<feature type="binding site" evidence="6">
    <location>
        <position position="105"/>
    </location>
    <ligand>
        <name>substrate</name>
    </ligand>
</feature>
<dbReference type="PIRSF" id="PIRSF000185">
    <property type="entry name" value="Glu_DH"/>
    <property type="match status" value="1"/>
</dbReference>
<sequence>MLENALTQKPLSLEVLDLEAGVNKYFNSAAEFLKLNDSSKILLSTAEKEIKVSFPVTMDDGSTSIFTGYRVQHSSARGPYKGGIRYHPSVTMEETKALASLMTWKCSLVDIPYGGAKGGVICHPATMSVCELERVTRQYTDSIMAFIGPKKDIPAPDVGTNELVMSWFLDEYNRQSGCHHPAVVTGKPISIGGSLGRLEATGYGVAKIALAMLAENNISPSHATVAIQGFGKVGSWTAARLAQAGCRIVAVSDITGGYYKPDGVSIEKAMKYVNASPQGTLSGYYEKGLTKISNDALLGLEVTLLIPAAMENQITEQNARSVKANFVIEAANGPVTPAADLVLEQKGIQVVPDILANAGGVVVSYYEWTQNLSGLSLSHKEVINRMDQKMLQSLNTILKVKKETGLSLRQAAYVIAMGKVADAAMLRGWNSAKKNADNY</sequence>
<feature type="site" description="Important for catalysis" evidence="7">
    <location>
        <position position="157"/>
    </location>
</feature>
<dbReference type="InterPro" id="IPR046346">
    <property type="entry name" value="Aminoacid_DH-like_N_sf"/>
</dbReference>
<dbReference type="OrthoDB" id="9803297at2"/>
<dbReference type="GO" id="GO:0000166">
    <property type="term" value="F:nucleotide binding"/>
    <property type="evidence" value="ECO:0007669"/>
    <property type="project" value="UniProtKB-KW"/>
</dbReference>
<dbReference type="SUPFAM" id="SSF53223">
    <property type="entry name" value="Aminoacid dehydrogenase-like, N-terminal domain"/>
    <property type="match status" value="1"/>
</dbReference>
<evidence type="ECO:0000256" key="8">
    <source>
        <dbReference type="RuleBase" id="RU004417"/>
    </source>
</evidence>
<evidence type="ECO:0000256" key="2">
    <source>
        <dbReference type="ARBA" id="ARBA00012896"/>
    </source>
</evidence>
<protein>
    <recommendedName>
        <fullName evidence="2 4">Glutamate dehydrogenase</fullName>
    </recommendedName>
</protein>
<dbReference type="GO" id="GO:0006538">
    <property type="term" value="P:L-glutamate catabolic process"/>
    <property type="evidence" value="ECO:0007669"/>
    <property type="project" value="TreeGrafter"/>
</dbReference>
<dbReference type="GO" id="GO:0004352">
    <property type="term" value="F:glutamate dehydrogenase (NAD+) activity"/>
    <property type="evidence" value="ECO:0007669"/>
    <property type="project" value="TreeGrafter"/>
</dbReference>
<name>A0A1I2UCA8_9FIRM</name>
<evidence type="ECO:0000259" key="9">
    <source>
        <dbReference type="SMART" id="SM00839"/>
    </source>
</evidence>
<dbReference type="EMBL" id="FOOX01000008">
    <property type="protein sequence ID" value="SFG72331.1"/>
    <property type="molecule type" value="Genomic_DNA"/>
</dbReference>
<dbReference type="Pfam" id="PF00208">
    <property type="entry name" value="ELFV_dehydrog"/>
    <property type="match status" value="1"/>
</dbReference>
<proteinExistence type="inferred from homology"/>
<feature type="binding site" evidence="6">
    <location>
        <position position="81"/>
    </location>
    <ligand>
        <name>substrate</name>
    </ligand>
</feature>
<feature type="binding site" evidence="6">
    <location>
        <position position="364"/>
    </location>
    <ligand>
        <name>substrate</name>
    </ligand>
</feature>
<dbReference type="Gene3D" id="3.40.50.10860">
    <property type="entry name" value="Leucine Dehydrogenase, chain A, domain 1"/>
    <property type="match status" value="1"/>
</dbReference>
<dbReference type="STRING" id="341036.SAMN05660649_02512"/>
<dbReference type="SUPFAM" id="SSF51735">
    <property type="entry name" value="NAD(P)-binding Rossmann-fold domains"/>
    <property type="match status" value="1"/>
</dbReference>
<feature type="active site" description="Proton donor" evidence="5">
    <location>
        <position position="117"/>
    </location>
</feature>
<dbReference type="InterPro" id="IPR006096">
    <property type="entry name" value="Glu/Leu/Phe/Val/Trp_DH_C"/>
</dbReference>
<dbReference type="PRINTS" id="PR00082">
    <property type="entry name" value="GLFDHDRGNASE"/>
</dbReference>
<dbReference type="InterPro" id="IPR033922">
    <property type="entry name" value="NAD_bind_Glu_DH"/>
</dbReference>
<keyword evidence="6" id="KW-0547">Nucleotide-binding</keyword>
<evidence type="ECO:0000256" key="7">
    <source>
        <dbReference type="PIRSR" id="PIRSR000185-3"/>
    </source>
</evidence>
<dbReference type="CDD" id="cd01076">
    <property type="entry name" value="NAD_bind_1_Glu_DH"/>
    <property type="match status" value="1"/>
</dbReference>
<evidence type="ECO:0000256" key="1">
    <source>
        <dbReference type="ARBA" id="ARBA00006382"/>
    </source>
</evidence>
<evidence type="ECO:0000256" key="6">
    <source>
        <dbReference type="PIRSR" id="PIRSR000185-2"/>
    </source>
</evidence>
<organism evidence="10 11">
    <name type="scientific">Desulfotruncus arcticus DSM 17038</name>
    <dbReference type="NCBI Taxonomy" id="1121424"/>
    <lineage>
        <taxon>Bacteria</taxon>
        <taxon>Bacillati</taxon>
        <taxon>Bacillota</taxon>
        <taxon>Clostridia</taxon>
        <taxon>Eubacteriales</taxon>
        <taxon>Desulfallaceae</taxon>
        <taxon>Desulfotruncus</taxon>
    </lineage>
</organism>
<dbReference type="Pfam" id="PF02812">
    <property type="entry name" value="ELFV_dehydrog_N"/>
    <property type="match status" value="1"/>
</dbReference>
<dbReference type="FunFam" id="3.40.50.10860:FF:000003">
    <property type="entry name" value="Glutamate dehydrogenase"/>
    <property type="match status" value="1"/>
</dbReference>
<evidence type="ECO:0000313" key="10">
    <source>
        <dbReference type="EMBL" id="SFG72331.1"/>
    </source>
</evidence>
<feature type="binding site" evidence="6">
    <location>
        <position position="201"/>
    </location>
    <ligand>
        <name>NAD(+)</name>
        <dbReference type="ChEBI" id="CHEBI:57540"/>
    </ligand>
</feature>
<evidence type="ECO:0000256" key="5">
    <source>
        <dbReference type="PIRSR" id="PIRSR000185-1"/>
    </source>
</evidence>
<evidence type="ECO:0000313" key="11">
    <source>
        <dbReference type="Proteomes" id="UP000199337"/>
    </source>
</evidence>
<dbReference type="SMART" id="SM00839">
    <property type="entry name" value="ELFV_dehydrog"/>
    <property type="match status" value="1"/>
</dbReference>
<dbReference type="InterPro" id="IPR006097">
    <property type="entry name" value="Glu/Leu/Phe/Val/Trp_DH_dimer"/>
</dbReference>
<dbReference type="InterPro" id="IPR014362">
    <property type="entry name" value="Glu_DH"/>
</dbReference>
<keyword evidence="6" id="KW-0520">NAD</keyword>
<dbReference type="PANTHER" id="PTHR11606">
    <property type="entry name" value="GLUTAMATE DEHYDROGENASE"/>
    <property type="match status" value="1"/>
</dbReference>
<dbReference type="Proteomes" id="UP000199337">
    <property type="component" value="Unassembled WGS sequence"/>
</dbReference>
<keyword evidence="11" id="KW-1185">Reference proteome</keyword>
<dbReference type="Gene3D" id="3.40.50.720">
    <property type="entry name" value="NAD(P)-binding Rossmann-like Domain"/>
    <property type="match status" value="1"/>
</dbReference>